<dbReference type="Proteomes" id="UP000476332">
    <property type="component" value="Unassembled WGS sequence"/>
</dbReference>
<dbReference type="RefSeq" id="WP_163042560.1">
    <property type="nucleotide sequence ID" value="NZ_JAAAMJ010000001.1"/>
</dbReference>
<dbReference type="EMBL" id="JAAAMJ010000001">
    <property type="protein sequence ID" value="NDV85871.1"/>
    <property type="molecule type" value="Genomic_DNA"/>
</dbReference>
<evidence type="ECO:0000256" key="1">
    <source>
        <dbReference type="SAM" id="SignalP"/>
    </source>
</evidence>
<evidence type="ECO:0008006" key="4">
    <source>
        <dbReference type="Google" id="ProtNLM"/>
    </source>
</evidence>
<proteinExistence type="predicted"/>
<accession>A0A6L9MDZ0</accession>
<organism evidence="2 3">
    <name type="scientific">Aurantimonas aggregata</name>
    <dbReference type="NCBI Taxonomy" id="2047720"/>
    <lineage>
        <taxon>Bacteria</taxon>
        <taxon>Pseudomonadati</taxon>
        <taxon>Pseudomonadota</taxon>
        <taxon>Alphaproteobacteria</taxon>
        <taxon>Hyphomicrobiales</taxon>
        <taxon>Aurantimonadaceae</taxon>
        <taxon>Aurantimonas</taxon>
    </lineage>
</organism>
<feature type="chain" id="PRO_5026862145" description="UrcA family protein" evidence="1">
    <location>
        <begin position="22"/>
        <end position="87"/>
    </location>
</feature>
<protein>
    <recommendedName>
        <fullName evidence="4">UrcA family protein</fullName>
    </recommendedName>
</protein>
<sequence length="87" mass="8520">MPRLLLATLLSASVISGAAHAQAPACAAALPAEAKLIYDTVAAAPATGSLRDRVTTATKSLVAAGQVGRMSARSSATAAGECLKQAG</sequence>
<reference evidence="2 3" key="1">
    <citation type="submission" date="2020-01" db="EMBL/GenBank/DDBJ databases">
        <title>Genomes of bacteria type strains.</title>
        <authorList>
            <person name="Chen J."/>
            <person name="Zhu S."/>
            <person name="Chen J."/>
        </authorList>
    </citation>
    <scope>NUCLEOTIDE SEQUENCE [LARGE SCALE GENOMIC DNA]</scope>
    <source>
        <strain evidence="2 3">KCTC 52919</strain>
    </source>
</reference>
<gene>
    <name evidence="2" type="ORF">GTW51_04050</name>
</gene>
<feature type="signal peptide" evidence="1">
    <location>
        <begin position="1"/>
        <end position="21"/>
    </location>
</feature>
<keyword evidence="1" id="KW-0732">Signal</keyword>
<evidence type="ECO:0000313" key="3">
    <source>
        <dbReference type="Proteomes" id="UP000476332"/>
    </source>
</evidence>
<evidence type="ECO:0000313" key="2">
    <source>
        <dbReference type="EMBL" id="NDV85871.1"/>
    </source>
</evidence>
<dbReference type="AlphaFoldDB" id="A0A6L9MDZ0"/>
<comment type="caution">
    <text evidence="2">The sequence shown here is derived from an EMBL/GenBank/DDBJ whole genome shotgun (WGS) entry which is preliminary data.</text>
</comment>
<keyword evidence="3" id="KW-1185">Reference proteome</keyword>
<name>A0A6L9MDZ0_9HYPH</name>